<reference evidence="3 4" key="1">
    <citation type="submission" date="2018-09" db="EMBL/GenBank/DDBJ databases">
        <title>YIM PH21274 draft genome.</title>
        <authorList>
            <person name="Miao C."/>
        </authorList>
    </citation>
    <scope>NUCLEOTIDE SEQUENCE [LARGE SCALE GENOMIC DNA]</scope>
    <source>
        <strain evidence="3 4">YIM PH 21724</strain>
    </source>
</reference>
<comment type="caution">
    <text evidence="3">The sequence shown here is derived from an EMBL/GenBank/DDBJ whole genome shotgun (WGS) entry which is preliminary data.</text>
</comment>
<keyword evidence="2" id="KW-0472">Membrane</keyword>
<gene>
    <name evidence="3" type="ORF">D5S18_04455</name>
</gene>
<dbReference type="Pfam" id="PF13576">
    <property type="entry name" value="Pentapeptide_3"/>
    <property type="match status" value="3"/>
</dbReference>
<keyword evidence="2" id="KW-0812">Transmembrane</keyword>
<sequence length="457" mass="49589">MRSRMRKMPLLSAVLLAISGGSAIVAGAMWLLGYAIHTSSKPADPIDITKLSLTIAGSVGAVVALVIAYRRQRDTEQGRFIERFGAAAAQLGANQASVRIAGVYAMAVLADETAGSQRQQCIDVLCGYLRLPYDPQRAANHQTKRIRKAKEPSSDNDTDVEDHFEYLQNDKEVRQTILRVIADRVRNGAHISWSDNTFDFRAAQLEDVEFRQANFVGDILFHGAIFTGNTSFDGATFSRNTEFSGASFLGDVMFDDTTFCGEALFYEATFASHITFSDASFADYTMFADLTLPGLAMFSGTRFAGDIVFSGTIFAKHAAFDGALFEGHADFGDTRFANYAVFRDTTFAGDATFHCASFSGSVSFKGTTFSAGANFDNTSFSGEAIFTNASWSEESSFIGARFGSDAVTFDTPKRWDSAPTFDWDVDISLKPMNVKPESWPPAPASGETAPALSSESV</sequence>
<evidence type="ECO:0000256" key="2">
    <source>
        <dbReference type="SAM" id="Phobius"/>
    </source>
</evidence>
<accession>A0A3A4K2D9</accession>
<organism evidence="3 4">
    <name type="scientific">Nocardia panacis</name>
    <dbReference type="NCBI Taxonomy" id="2340916"/>
    <lineage>
        <taxon>Bacteria</taxon>
        <taxon>Bacillati</taxon>
        <taxon>Actinomycetota</taxon>
        <taxon>Actinomycetes</taxon>
        <taxon>Mycobacteriales</taxon>
        <taxon>Nocardiaceae</taxon>
        <taxon>Nocardia</taxon>
    </lineage>
</organism>
<evidence type="ECO:0000313" key="3">
    <source>
        <dbReference type="EMBL" id="RJO78784.1"/>
    </source>
</evidence>
<protein>
    <submittedName>
        <fullName evidence="3">Pentapeptide repeat-containing protein</fullName>
    </submittedName>
</protein>
<evidence type="ECO:0000313" key="4">
    <source>
        <dbReference type="Proteomes" id="UP000266677"/>
    </source>
</evidence>
<name>A0A3A4K2D9_9NOCA</name>
<dbReference type="Proteomes" id="UP000266677">
    <property type="component" value="Unassembled WGS sequence"/>
</dbReference>
<feature type="region of interest" description="Disordered" evidence="1">
    <location>
        <begin position="140"/>
        <end position="160"/>
    </location>
</feature>
<dbReference type="AlphaFoldDB" id="A0A3A4K2D9"/>
<dbReference type="EMBL" id="QZFU01000012">
    <property type="protein sequence ID" value="RJO78784.1"/>
    <property type="molecule type" value="Genomic_DNA"/>
</dbReference>
<proteinExistence type="predicted"/>
<keyword evidence="4" id="KW-1185">Reference proteome</keyword>
<evidence type="ECO:0000256" key="1">
    <source>
        <dbReference type="SAM" id="MobiDB-lite"/>
    </source>
</evidence>
<dbReference type="InterPro" id="IPR001646">
    <property type="entry name" value="5peptide_repeat"/>
</dbReference>
<feature type="transmembrane region" description="Helical" evidence="2">
    <location>
        <begin position="51"/>
        <end position="69"/>
    </location>
</feature>
<feature type="region of interest" description="Disordered" evidence="1">
    <location>
        <begin position="434"/>
        <end position="457"/>
    </location>
</feature>
<keyword evidence="2" id="KW-1133">Transmembrane helix</keyword>